<reference evidence="1" key="1">
    <citation type="submission" date="2010-09" db="EMBL/GenBank/DDBJ databases">
        <title>Complete sequence of chromosome2 of Burkholderia sp. CCGE1003.</title>
        <authorList>
            <consortium name="US DOE Joint Genome Institute"/>
            <person name="Lucas S."/>
            <person name="Copeland A."/>
            <person name="Lapidus A."/>
            <person name="Cheng J.-F."/>
            <person name="Bruce D."/>
            <person name="Goodwin L."/>
            <person name="Pitluck S."/>
            <person name="Daligault H."/>
            <person name="Davenport K."/>
            <person name="Detter J.C."/>
            <person name="Han C."/>
            <person name="Tapia R."/>
            <person name="Land M."/>
            <person name="Hauser L."/>
            <person name="Jeffries C."/>
            <person name="Kyrpides N."/>
            <person name="Ivanova N."/>
            <person name="Ovchinnikova G."/>
            <person name="Martinez-Romero E."/>
            <person name="Rogel M.A."/>
            <person name="Auchtung J."/>
            <person name="Tiedje J.M."/>
            <person name="Woyke T."/>
        </authorList>
    </citation>
    <scope>NUCLEOTIDE SEQUENCE</scope>
    <source>
        <strain evidence="1">CCGE1003</strain>
    </source>
</reference>
<organism evidence="1">
    <name type="scientific">Burkholderia sp. (strain CCGE1003)</name>
    <dbReference type="NCBI Taxonomy" id="640512"/>
    <lineage>
        <taxon>Bacteria</taxon>
        <taxon>Pseudomonadati</taxon>
        <taxon>Pseudomonadota</taxon>
        <taxon>Betaproteobacteria</taxon>
        <taxon>Burkholderiales</taxon>
        <taxon>Burkholderiaceae</taxon>
        <taxon>Burkholderia</taxon>
    </lineage>
</organism>
<dbReference type="KEGG" id="bgf:BC1003_4771"/>
<sequence length="79" mass="8586">MRARYVTASKGNNRLISTALTGLEHTPASPTLPARPKFRTKVAGNEPIIRLNPSDQPYPVANLLPRALDQTTTTTTTIT</sequence>
<proteinExistence type="predicted"/>
<dbReference type="AlphaFoldDB" id="E1THU0"/>
<name>E1THU0_BURSG</name>
<dbReference type="EMBL" id="CP002218">
    <property type="protein sequence ID" value="ADN60699.1"/>
    <property type="molecule type" value="Genomic_DNA"/>
</dbReference>
<gene>
    <name evidence="1" type="ordered locus">BC1003_4771</name>
</gene>
<dbReference type="HOGENOM" id="CLU_2599338_0_0_4"/>
<accession>E1THU0</accession>
<protein>
    <submittedName>
        <fullName evidence="1">Uncharacterized protein</fullName>
    </submittedName>
</protein>
<evidence type="ECO:0000313" key="1">
    <source>
        <dbReference type="EMBL" id="ADN60699.1"/>
    </source>
</evidence>